<sequence>MFTEGLDETAINWVKQKSDVNQEPRVRSPLAERHSRDSYDPSFPKSPLLYNSNTTLMSPHGLPPLKFHSGLLKPHSVLAPRLGDSEDDDDNDYVDESVASVSDNMDLNYTDEEEEEHLRYCNEADEEEMFGHKSCNTKLNRGLLNNLKIEVPEINRRFTDGDSGIKKSSQKLLTPSSGSNISSLLRERVQLRNAQRTASCGNTLLKEVDDMGTPSAPPIMEVGTEGKSPEVEAQMEQTGGIHGSRESVSLDGSKEGMTDWKSQSQRGSEIDERLNGTIPREKEEKLPYWQTNSLDNSHYYNTSDQFAWQTLIAYDACIRLCLYAWARGCTEAPEFLRDECVVLCSAFGLHKFLLQPRGVQPIELTTTKGAEQVYPVKAKKVMGKIKVEVRKLRIIPRRKLRSTYSLRNAMYMQAGAEYVRHVSTLVKTGINTLKLASFSVQSEETLSCLFQLKSATEDAEAEKGSAVCLLPGNGDCHVLMWKNESWYEWWMYNWAGPSFPENEGDALLVEVQDKKNSIQGRATIPVSSLTDNPNDRIRWWPIYHDDQECVGKIQLSIGSTITSGESNHIKSGSVVETLAYDLLLEAAMRAQPFHSRNLRPQGPWKWLLTEFADYYGVSDSYTKLRHLLHVMNVATPTKDCLELVNELLVPILKARSEKSLTRQEVGLPKSLTLNQFRF</sequence>
<proteinExistence type="predicted"/>
<accession>A0ACC0ZLT5</accession>
<dbReference type="EMBL" id="CM047736">
    <property type="protein sequence ID" value="KAJ0052672.1"/>
    <property type="molecule type" value="Genomic_DNA"/>
</dbReference>
<evidence type="ECO:0000313" key="1">
    <source>
        <dbReference type="EMBL" id="KAJ0052672.1"/>
    </source>
</evidence>
<gene>
    <name evidence="1" type="ORF">Pint_01781</name>
</gene>
<protein>
    <submittedName>
        <fullName evidence="1">Uncharacterized protein</fullName>
    </submittedName>
</protein>
<dbReference type="Proteomes" id="UP001163603">
    <property type="component" value="Chromosome 1"/>
</dbReference>
<reference evidence="2" key="1">
    <citation type="journal article" date="2023" name="G3 (Bethesda)">
        <title>Genome assembly and association tests identify interacting loci associated with vigor, precocity, and sex in interspecific pistachio rootstocks.</title>
        <authorList>
            <person name="Palmer W."/>
            <person name="Jacygrad E."/>
            <person name="Sagayaradj S."/>
            <person name="Cavanaugh K."/>
            <person name="Han R."/>
            <person name="Bertier L."/>
            <person name="Beede B."/>
            <person name="Kafkas S."/>
            <person name="Golino D."/>
            <person name="Preece J."/>
            <person name="Michelmore R."/>
        </authorList>
    </citation>
    <scope>NUCLEOTIDE SEQUENCE [LARGE SCALE GENOMIC DNA]</scope>
</reference>
<keyword evidence="2" id="KW-1185">Reference proteome</keyword>
<organism evidence="1 2">
    <name type="scientific">Pistacia integerrima</name>
    <dbReference type="NCBI Taxonomy" id="434235"/>
    <lineage>
        <taxon>Eukaryota</taxon>
        <taxon>Viridiplantae</taxon>
        <taxon>Streptophyta</taxon>
        <taxon>Embryophyta</taxon>
        <taxon>Tracheophyta</taxon>
        <taxon>Spermatophyta</taxon>
        <taxon>Magnoliopsida</taxon>
        <taxon>eudicotyledons</taxon>
        <taxon>Gunneridae</taxon>
        <taxon>Pentapetalae</taxon>
        <taxon>rosids</taxon>
        <taxon>malvids</taxon>
        <taxon>Sapindales</taxon>
        <taxon>Anacardiaceae</taxon>
        <taxon>Pistacia</taxon>
    </lineage>
</organism>
<name>A0ACC0ZLT5_9ROSI</name>
<evidence type="ECO:0000313" key="2">
    <source>
        <dbReference type="Proteomes" id="UP001163603"/>
    </source>
</evidence>
<comment type="caution">
    <text evidence="1">The sequence shown here is derived from an EMBL/GenBank/DDBJ whole genome shotgun (WGS) entry which is preliminary data.</text>
</comment>